<gene>
    <name evidence="1" type="ORF">GP944_22685</name>
</gene>
<dbReference type="RefSeq" id="WP_024238330.1">
    <property type="nucleotide sequence ID" value="NZ_AP021892.1"/>
</dbReference>
<dbReference type="EMBL" id="WTRX01000065">
    <property type="protein sequence ID" value="MWU33500.1"/>
    <property type="molecule type" value="Genomic_DNA"/>
</dbReference>
<sequence length="76" mass="8470">MNDKNGANTAPFLQVKNIAFYILMQIVSEYIALLQDDVDPKNATEERHCCWQIEEVSGFVAPKNEAPLLSLAGQCN</sequence>
<dbReference type="Proteomes" id="UP000441160">
    <property type="component" value="Unassembled WGS sequence"/>
</dbReference>
<reference evidence="1 2" key="1">
    <citation type="submission" date="2019-12" db="EMBL/GenBank/DDBJ databases">
        <title>Enteriobacteria Tanzani isolates_8377-8380.</title>
        <authorList>
            <person name="Subbiah M."/>
            <person name="Call D."/>
        </authorList>
    </citation>
    <scope>NUCLEOTIDE SEQUENCE [LARGE SCALE GENOMIC DNA]</scope>
    <source>
        <strain evidence="1 2">8378wB3</strain>
    </source>
</reference>
<name>A0AAW9X9E1_ECOLX</name>
<proteinExistence type="predicted"/>
<protein>
    <submittedName>
        <fullName evidence="1">Uncharacterized protein</fullName>
    </submittedName>
</protein>
<comment type="caution">
    <text evidence="1">The sequence shown here is derived from an EMBL/GenBank/DDBJ whole genome shotgun (WGS) entry which is preliminary data.</text>
</comment>
<dbReference type="AlphaFoldDB" id="A0AAW9X9E1"/>
<accession>A0AAW9X9E1</accession>
<organism evidence="1 2">
    <name type="scientific">Escherichia coli</name>
    <dbReference type="NCBI Taxonomy" id="562"/>
    <lineage>
        <taxon>Bacteria</taxon>
        <taxon>Pseudomonadati</taxon>
        <taxon>Pseudomonadota</taxon>
        <taxon>Gammaproteobacteria</taxon>
        <taxon>Enterobacterales</taxon>
        <taxon>Enterobacteriaceae</taxon>
        <taxon>Escherichia</taxon>
    </lineage>
</organism>
<evidence type="ECO:0000313" key="1">
    <source>
        <dbReference type="EMBL" id="MWU33500.1"/>
    </source>
</evidence>
<evidence type="ECO:0000313" key="2">
    <source>
        <dbReference type="Proteomes" id="UP000441160"/>
    </source>
</evidence>